<comment type="subcellular location">
    <subcellularLocation>
        <location evidence="1">Cell membrane</location>
        <topology evidence="1">Multi-pass membrane protein</topology>
    </subcellularLocation>
</comment>
<sequence length="184" mass="18371">MSARGPGVAPPAGARSRWVVGGAVVGAVLADLLVWPVVAPFGVLPDTVLAVALALTAAGSRRVGLWVAVGGGLLCDLASGVLIGMGSAARGLSVLLADFLAARAPSERFGVTVAIAALAAAACEVAQRAGAVAFGVEVPLSWVTVARAIGFVLLTGALFAVAYTAVSWARLTESAEGLGRRWRA</sequence>
<organism evidence="9 10">
    <name type="scientific">Geochorda subterranea</name>
    <dbReference type="NCBI Taxonomy" id="3109564"/>
    <lineage>
        <taxon>Bacteria</taxon>
        <taxon>Bacillati</taxon>
        <taxon>Bacillota</taxon>
        <taxon>Limnochordia</taxon>
        <taxon>Limnochordales</taxon>
        <taxon>Geochordaceae</taxon>
        <taxon>Geochorda</taxon>
    </lineage>
</organism>
<evidence type="ECO:0000313" key="9">
    <source>
        <dbReference type="EMBL" id="WRP13580.1"/>
    </source>
</evidence>
<keyword evidence="7 8" id="KW-0472">Membrane</keyword>
<dbReference type="EMBL" id="CP141614">
    <property type="protein sequence ID" value="WRP13580.1"/>
    <property type="molecule type" value="Genomic_DNA"/>
</dbReference>
<keyword evidence="3" id="KW-1003">Cell membrane</keyword>
<keyword evidence="5" id="KW-0133">Cell shape</keyword>
<dbReference type="RefSeq" id="WP_324667825.1">
    <property type="nucleotide sequence ID" value="NZ_CP141614.1"/>
</dbReference>
<dbReference type="InterPro" id="IPR007227">
    <property type="entry name" value="Cell_shape_determining_MreD"/>
</dbReference>
<evidence type="ECO:0000313" key="10">
    <source>
        <dbReference type="Proteomes" id="UP001333102"/>
    </source>
</evidence>
<keyword evidence="4 8" id="KW-0812">Transmembrane</keyword>
<proteinExistence type="inferred from homology"/>
<dbReference type="Proteomes" id="UP001333102">
    <property type="component" value="Chromosome"/>
</dbReference>
<feature type="transmembrane region" description="Helical" evidence="8">
    <location>
        <begin position="149"/>
        <end position="171"/>
    </location>
</feature>
<name>A0ABZ1BM21_9FIRM</name>
<keyword evidence="6 8" id="KW-1133">Transmembrane helix</keyword>
<feature type="transmembrane region" description="Helical" evidence="8">
    <location>
        <begin position="63"/>
        <end position="88"/>
    </location>
</feature>
<evidence type="ECO:0000256" key="5">
    <source>
        <dbReference type="ARBA" id="ARBA00022960"/>
    </source>
</evidence>
<gene>
    <name evidence="9" type="primary">mreD</name>
    <name evidence="9" type="ORF">VLY81_08960</name>
</gene>
<reference evidence="10" key="1">
    <citation type="submission" date="2023-12" db="EMBL/GenBank/DDBJ databases">
        <title>Novel isolates from deep terrestrial aquifers shed light on the physiology and ecology of the class Limnochordia.</title>
        <authorList>
            <person name="Karnachuk O.V."/>
            <person name="Lukina A.P."/>
            <person name="Avakyan M.R."/>
            <person name="Kadnikov V."/>
            <person name="Begmatov S."/>
            <person name="Beletsky A.V."/>
            <person name="Mardanov A.V."/>
            <person name="Ravin N.V."/>
        </authorList>
    </citation>
    <scope>NUCLEOTIDE SEQUENCE [LARGE SCALE GENOMIC DNA]</scope>
    <source>
        <strain evidence="10">LN</strain>
    </source>
</reference>
<evidence type="ECO:0000256" key="8">
    <source>
        <dbReference type="SAM" id="Phobius"/>
    </source>
</evidence>
<evidence type="ECO:0000256" key="6">
    <source>
        <dbReference type="ARBA" id="ARBA00022989"/>
    </source>
</evidence>
<evidence type="ECO:0000256" key="2">
    <source>
        <dbReference type="ARBA" id="ARBA00007776"/>
    </source>
</evidence>
<evidence type="ECO:0000256" key="1">
    <source>
        <dbReference type="ARBA" id="ARBA00004651"/>
    </source>
</evidence>
<evidence type="ECO:0000256" key="3">
    <source>
        <dbReference type="ARBA" id="ARBA00022475"/>
    </source>
</evidence>
<evidence type="ECO:0000256" key="7">
    <source>
        <dbReference type="ARBA" id="ARBA00023136"/>
    </source>
</evidence>
<comment type="similarity">
    <text evidence="2">Belongs to the MreD family.</text>
</comment>
<keyword evidence="10" id="KW-1185">Reference proteome</keyword>
<dbReference type="NCBIfam" id="TIGR03426">
    <property type="entry name" value="shape_MreD"/>
    <property type="match status" value="1"/>
</dbReference>
<evidence type="ECO:0000256" key="4">
    <source>
        <dbReference type="ARBA" id="ARBA00022692"/>
    </source>
</evidence>
<protein>
    <submittedName>
        <fullName evidence="9">Rod shape-determining protein MreD</fullName>
    </submittedName>
</protein>
<accession>A0ABZ1BM21</accession>